<dbReference type="InterPro" id="IPR036086">
    <property type="entry name" value="ParB/Sulfiredoxin_sf"/>
</dbReference>
<keyword evidence="4" id="KW-1185">Reference proteome</keyword>
<evidence type="ECO:0000259" key="2">
    <source>
        <dbReference type="SMART" id="SM00470"/>
    </source>
</evidence>
<proteinExistence type="predicted"/>
<dbReference type="AlphaFoldDB" id="A0A0P1GG79"/>
<dbReference type="OrthoDB" id="7812516at2"/>
<dbReference type="GO" id="GO:0005694">
    <property type="term" value="C:chromosome"/>
    <property type="evidence" value="ECO:0007669"/>
    <property type="project" value="TreeGrafter"/>
</dbReference>
<feature type="domain" description="ParB-like N-terminal" evidence="2">
    <location>
        <begin position="67"/>
        <end position="168"/>
    </location>
</feature>
<dbReference type="InterPro" id="IPR003115">
    <property type="entry name" value="ParB_N"/>
</dbReference>
<feature type="compositionally biased region" description="Low complexity" evidence="1">
    <location>
        <begin position="310"/>
        <end position="319"/>
    </location>
</feature>
<name>A0A0P1GG79_9RHOB</name>
<evidence type="ECO:0000313" key="4">
    <source>
        <dbReference type="Proteomes" id="UP000052022"/>
    </source>
</evidence>
<organism evidence="3 4">
    <name type="scientific">Tritonibacter multivorans</name>
    <dbReference type="NCBI Taxonomy" id="928856"/>
    <lineage>
        <taxon>Bacteria</taxon>
        <taxon>Pseudomonadati</taxon>
        <taxon>Pseudomonadota</taxon>
        <taxon>Alphaproteobacteria</taxon>
        <taxon>Rhodobacterales</taxon>
        <taxon>Paracoccaceae</taxon>
        <taxon>Tritonibacter</taxon>
    </lineage>
</organism>
<dbReference type="Pfam" id="PF02195">
    <property type="entry name" value="ParB_N"/>
    <property type="match status" value="1"/>
</dbReference>
<dbReference type="GO" id="GO:0007059">
    <property type="term" value="P:chromosome segregation"/>
    <property type="evidence" value="ECO:0007669"/>
    <property type="project" value="TreeGrafter"/>
</dbReference>
<dbReference type="Gene3D" id="3.90.1530.30">
    <property type="match status" value="1"/>
</dbReference>
<dbReference type="InterPro" id="IPR050336">
    <property type="entry name" value="Chromosome_partition/occlusion"/>
</dbReference>
<feature type="region of interest" description="Disordered" evidence="1">
    <location>
        <begin position="293"/>
        <end position="329"/>
    </location>
</feature>
<evidence type="ECO:0000256" key="1">
    <source>
        <dbReference type="SAM" id="MobiDB-lite"/>
    </source>
</evidence>
<dbReference type="SMART" id="SM00470">
    <property type="entry name" value="ParB"/>
    <property type="match status" value="1"/>
</dbReference>
<evidence type="ECO:0000313" key="3">
    <source>
        <dbReference type="EMBL" id="CUH80778.1"/>
    </source>
</evidence>
<dbReference type="STRING" id="928856.SAMN04488049_11618"/>
<accession>A0A0P1GG79</accession>
<sequence length="373" mass="39863">MAKRKRLMPAQASYLASDASEAPAPAAPLGVGAAPIAQVASEASATAALEELSGVLENARAKGLMIEELALDLVDETYLVRDRITQDEEDMQALMTSIAARGQQTPIEVVKLEGADKPYGLISGWRRLNALRRLYAEASDPRFATVRARVVAPEGAEEAYVSMVEENEIRVNLSHYERARIALKAVEMGLYEDLRKAVLGLFGNASRTKRSKISSFATLVEAFDAELRYPGAISEKLGLALAQRLETDPAFADRLRAALSAAGPRGDDRDQGREVDVLNTALLWSLNGELETEEKGALATPKSEEPAPAPRSASVVSSVPPGPTAPPLKTAQAETILPGVALSFAPDRGRVELSGEGVDAELVAALKIWLATR</sequence>
<dbReference type="PANTHER" id="PTHR33375:SF1">
    <property type="entry name" value="CHROMOSOME-PARTITIONING PROTEIN PARB-RELATED"/>
    <property type="match status" value="1"/>
</dbReference>
<dbReference type="CDD" id="cd16405">
    <property type="entry name" value="RepB_like_N"/>
    <property type="match status" value="1"/>
</dbReference>
<protein>
    <submittedName>
        <fullName evidence="3">Plasmid partitioning protein RepB</fullName>
    </submittedName>
</protein>
<dbReference type="EMBL" id="CYSD01000040">
    <property type="protein sequence ID" value="CUH80778.1"/>
    <property type="molecule type" value="Genomic_DNA"/>
</dbReference>
<reference evidence="3 4" key="1">
    <citation type="submission" date="2015-09" db="EMBL/GenBank/DDBJ databases">
        <authorList>
            <consortium name="Swine Surveillance"/>
        </authorList>
    </citation>
    <scope>NUCLEOTIDE SEQUENCE [LARGE SCALE GENOMIC DNA]</scope>
    <source>
        <strain evidence="3 4">CECT 7557</strain>
    </source>
</reference>
<dbReference type="PANTHER" id="PTHR33375">
    <property type="entry name" value="CHROMOSOME-PARTITIONING PROTEIN PARB-RELATED"/>
    <property type="match status" value="1"/>
</dbReference>
<dbReference type="SUPFAM" id="SSF110849">
    <property type="entry name" value="ParB/Sulfiredoxin"/>
    <property type="match status" value="1"/>
</dbReference>
<dbReference type="InterPro" id="IPR037972">
    <property type="entry name" value="RepB_N"/>
</dbReference>
<dbReference type="Proteomes" id="UP000052022">
    <property type="component" value="Unassembled WGS sequence"/>
</dbReference>
<gene>
    <name evidence="3" type="ORF">TRM7557_03069</name>
</gene>
<dbReference type="RefSeq" id="WP_058291090.1">
    <property type="nucleotide sequence ID" value="NZ_CYSD01000040.1"/>
</dbReference>